<feature type="transmembrane region" description="Helical" evidence="1">
    <location>
        <begin position="136"/>
        <end position="160"/>
    </location>
</feature>
<keyword evidence="1" id="KW-0812">Transmembrane</keyword>
<keyword evidence="1" id="KW-0472">Membrane</keyword>
<name>V6LGZ1_9EUKA</name>
<proteinExistence type="predicted"/>
<gene>
    <name evidence="2" type="ORF">SS50377_17372</name>
</gene>
<accession>V6LGZ1</accession>
<evidence type="ECO:0000256" key="1">
    <source>
        <dbReference type="SAM" id="Phobius"/>
    </source>
</evidence>
<sequence length="165" mass="17424">MCIVPCRPISEHKACVNNIQVDCGSADQKTQCRCGPGGENCLTCPDLPKISAGVCTDPLCTCSDTDKTTCTGCIDSKNYRLFEGKCMLTPQVKCGSCLPGYVLKDEKCQECVEGAEKIGDFCFLAIIPSRNLSRGAVAGILVAVLVVVGAVGGGLAFYFIKKGKK</sequence>
<dbReference type="AlphaFoldDB" id="V6LGZ1"/>
<dbReference type="VEuPathDB" id="GiardiaDB:SS50377_21451"/>
<keyword evidence="1" id="KW-1133">Transmembrane helix</keyword>
<reference evidence="2" key="1">
    <citation type="journal article" date="2014" name="PLoS Genet.">
        <title>The Genome of Spironucleus salmonicida Highlights a Fish Pathogen Adapted to Fluctuating Environments.</title>
        <authorList>
            <person name="Xu F."/>
            <person name="Jerlstrom-Hultqvist J."/>
            <person name="Einarsson E."/>
            <person name="Astvaldsson A."/>
            <person name="Svard S.G."/>
            <person name="Andersson J.O."/>
        </authorList>
    </citation>
    <scope>NUCLEOTIDE SEQUENCE</scope>
</reference>
<protein>
    <submittedName>
        <fullName evidence="2">Cysteine-rich membrane protein 1</fullName>
    </submittedName>
</protein>
<organism evidence="2">
    <name type="scientific">Spironucleus salmonicida</name>
    <dbReference type="NCBI Taxonomy" id="348837"/>
    <lineage>
        <taxon>Eukaryota</taxon>
        <taxon>Metamonada</taxon>
        <taxon>Diplomonadida</taxon>
        <taxon>Hexamitidae</taxon>
        <taxon>Hexamitinae</taxon>
        <taxon>Spironucleus</taxon>
    </lineage>
</organism>
<dbReference type="EMBL" id="KI546148">
    <property type="protein sequence ID" value="EST42976.1"/>
    <property type="molecule type" value="Genomic_DNA"/>
</dbReference>
<evidence type="ECO:0000313" key="2">
    <source>
        <dbReference type="EMBL" id="EST42976.1"/>
    </source>
</evidence>